<dbReference type="Proteomes" id="UP000076532">
    <property type="component" value="Unassembled WGS sequence"/>
</dbReference>
<gene>
    <name evidence="2" type="ORF">FIBSPDRAFT_481701</name>
</gene>
<keyword evidence="3" id="KW-1185">Reference proteome</keyword>
<name>A0A166VGM1_9AGAM</name>
<evidence type="ECO:0000313" key="2">
    <source>
        <dbReference type="EMBL" id="KZP32707.1"/>
    </source>
</evidence>
<proteinExistence type="predicted"/>
<evidence type="ECO:0000313" key="3">
    <source>
        <dbReference type="Proteomes" id="UP000076532"/>
    </source>
</evidence>
<dbReference type="EMBL" id="KV417485">
    <property type="protein sequence ID" value="KZP32707.1"/>
    <property type="molecule type" value="Genomic_DNA"/>
</dbReference>
<organism evidence="2 3">
    <name type="scientific">Athelia psychrophila</name>
    <dbReference type="NCBI Taxonomy" id="1759441"/>
    <lineage>
        <taxon>Eukaryota</taxon>
        <taxon>Fungi</taxon>
        <taxon>Dikarya</taxon>
        <taxon>Basidiomycota</taxon>
        <taxon>Agaricomycotina</taxon>
        <taxon>Agaricomycetes</taxon>
        <taxon>Agaricomycetidae</taxon>
        <taxon>Atheliales</taxon>
        <taxon>Atheliaceae</taxon>
        <taxon>Athelia</taxon>
    </lineage>
</organism>
<dbReference type="AlphaFoldDB" id="A0A166VGM1"/>
<feature type="region of interest" description="Disordered" evidence="1">
    <location>
        <begin position="35"/>
        <end position="68"/>
    </location>
</feature>
<evidence type="ECO:0000256" key="1">
    <source>
        <dbReference type="SAM" id="MobiDB-lite"/>
    </source>
</evidence>
<feature type="compositionally biased region" description="Acidic residues" evidence="1">
    <location>
        <begin position="58"/>
        <end position="68"/>
    </location>
</feature>
<accession>A0A166VGM1</accession>
<sequence>METEERQRQKINELEASLAKHQAYEREYQDLKRRMKEMLESSSSSKQTEKVVQAVSSSDDDGSDEEDDASCVYPALTTLKSVTFDHLQQMVSAFSSPTQLPPLDKQSQKLAVQDTSVLQKHMVSQWPLKTSLVVRRVMKCGSHAWVPGPLQYWASDNLQGRVVVEGLGLQYRDFDNVLHNALMSFQGPANTKKRKFMHWREEEEDEEEN</sequence>
<protein>
    <submittedName>
        <fullName evidence="2">Uncharacterized protein</fullName>
    </submittedName>
</protein>
<reference evidence="2 3" key="1">
    <citation type="journal article" date="2016" name="Mol. Biol. Evol.">
        <title>Comparative Genomics of Early-Diverging Mushroom-Forming Fungi Provides Insights into the Origins of Lignocellulose Decay Capabilities.</title>
        <authorList>
            <person name="Nagy L.G."/>
            <person name="Riley R."/>
            <person name="Tritt A."/>
            <person name="Adam C."/>
            <person name="Daum C."/>
            <person name="Floudas D."/>
            <person name="Sun H."/>
            <person name="Yadav J.S."/>
            <person name="Pangilinan J."/>
            <person name="Larsson K.H."/>
            <person name="Matsuura K."/>
            <person name="Barry K."/>
            <person name="Labutti K."/>
            <person name="Kuo R."/>
            <person name="Ohm R.A."/>
            <person name="Bhattacharya S.S."/>
            <person name="Shirouzu T."/>
            <person name="Yoshinaga Y."/>
            <person name="Martin F.M."/>
            <person name="Grigoriev I.V."/>
            <person name="Hibbett D.S."/>
        </authorList>
    </citation>
    <scope>NUCLEOTIDE SEQUENCE [LARGE SCALE GENOMIC DNA]</scope>
    <source>
        <strain evidence="2 3">CBS 109695</strain>
    </source>
</reference>